<feature type="region of interest" description="Disordered" evidence="1">
    <location>
        <begin position="1"/>
        <end position="25"/>
    </location>
</feature>
<organism evidence="2">
    <name type="scientific">Ananas comosus var. bracteatus</name>
    <name type="common">red pineapple</name>
    <dbReference type="NCBI Taxonomy" id="296719"/>
    <lineage>
        <taxon>Eukaryota</taxon>
        <taxon>Viridiplantae</taxon>
        <taxon>Streptophyta</taxon>
        <taxon>Embryophyta</taxon>
        <taxon>Tracheophyta</taxon>
        <taxon>Spermatophyta</taxon>
        <taxon>Magnoliopsida</taxon>
        <taxon>Liliopsida</taxon>
        <taxon>Poales</taxon>
        <taxon>Bromeliaceae</taxon>
        <taxon>Bromelioideae</taxon>
        <taxon>Ananas</taxon>
    </lineage>
</organism>
<name>A0A6V7PF19_ANACO</name>
<sequence>MRNPLGRDGRLSGPVSPSWDRSLTAKMPVRAAAEDGKDLNHRIAQCPLLSIDASTRSKPQEKSTTSAGRDHIPPTDQSRGGRPRTQGHIQALSQQDVQASNAVVPGILSIASVFARVLFDSRTTYFFTSFAFVRNHLLTSEPFVYIFMCRAPFGDELVIDRICRSIV</sequence>
<dbReference type="AlphaFoldDB" id="A0A6V7PF19"/>
<dbReference type="EMBL" id="LR862147">
    <property type="protein sequence ID" value="CAD1829467.1"/>
    <property type="molecule type" value="Genomic_DNA"/>
</dbReference>
<accession>A0A6V7PF19</accession>
<evidence type="ECO:0000313" key="2">
    <source>
        <dbReference type="EMBL" id="CAD1829467.1"/>
    </source>
</evidence>
<evidence type="ECO:0000256" key="1">
    <source>
        <dbReference type="SAM" id="MobiDB-lite"/>
    </source>
</evidence>
<proteinExistence type="predicted"/>
<feature type="region of interest" description="Disordered" evidence="1">
    <location>
        <begin position="50"/>
        <end position="87"/>
    </location>
</feature>
<protein>
    <submittedName>
        <fullName evidence="2">Uncharacterized protein</fullName>
    </submittedName>
</protein>
<reference evidence="2" key="1">
    <citation type="submission" date="2020-07" db="EMBL/GenBank/DDBJ databases">
        <authorList>
            <person name="Lin J."/>
        </authorList>
    </citation>
    <scope>NUCLEOTIDE SEQUENCE</scope>
</reference>
<dbReference type="Pfam" id="PF08284">
    <property type="entry name" value="RVP_2"/>
    <property type="match status" value="1"/>
</dbReference>
<feature type="compositionally biased region" description="Polar residues" evidence="1">
    <location>
        <begin position="52"/>
        <end position="67"/>
    </location>
</feature>
<gene>
    <name evidence="2" type="ORF">CB5_LOCUS12678</name>
</gene>
<feature type="compositionally biased region" description="Basic and acidic residues" evidence="1">
    <location>
        <begin position="1"/>
        <end position="10"/>
    </location>
</feature>